<organism evidence="1 2">
    <name type="scientific">Dipteronia sinensis</name>
    <dbReference type="NCBI Taxonomy" id="43782"/>
    <lineage>
        <taxon>Eukaryota</taxon>
        <taxon>Viridiplantae</taxon>
        <taxon>Streptophyta</taxon>
        <taxon>Embryophyta</taxon>
        <taxon>Tracheophyta</taxon>
        <taxon>Spermatophyta</taxon>
        <taxon>Magnoliopsida</taxon>
        <taxon>eudicotyledons</taxon>
        <taxon>Gunneridae</taxon>
        <taxon>Pentapetalae</taxon>
        <taxon>rosids</taxon>
        <taxon>malvids</taxon>
        <taxon>Sapindales</taxon>
        <taxon>Sapindaceae</taxon>
        <taxon>Hippocastanoideae</taxon>
        <taxon>Acereae</taxon>
        <taxon>Dipteronia</taxon>
    </lineage>
</organism>
<evidence type="ECO:0000313" key="2">
    <source>
        <dbReference type="Proteomes" id="UP001281410"/>
    </source>
</evidence>
<protein>
    <submittedName>
        <fullName evidence="1">Uncharacterized protein</fullName>
    </submittedName>
</protein>
<dbReference type="AlphaFoldDB" id="A0AAE0A1D5"/>
<accession>A0AAE0A1D5</accession>
<proteinExistence type="predicted"/>
<dbReference type="Proteomes" id="UP001281410">
    <property type="component" value="Unassembled WGS sequence"/>
</dbReference>
<gene>
    <name evidence="1" type="ORF">Dsin_021882</name>
</gene>
<name>A0AAE0A1D5_9ROSI</name>
<keyword evidence="2" id="KW-1185">Reference proteome</keyword>
<reference evidence="1" key="1">
    <citation type="journal article" date="2023" name="Plant J.">
        <title>Genome sequences and population genomics provide insights into the demographic history, inbreeding, and mutation load of two 'living fossil' tree species of Dipteronia.</title>
        <authorList>
            <person name="Feng Y."/>
            <person name="Comes H.P."/>
            <person name="Chen J."/>
            <person name="Zhu S."/>
            <person name="Lu R."/>
            <person name="Zhang X."/>
            <person name="Li P."/>
            <person name="Qiu J."/>
            <person name="Olsen K.M."/>
            <person name="Qiu Y."/>
        </authorList>
    </citation>
    <scope>NUCLEOTIDE SEQUENCE</scope>
    <source>
        <strain evidence="1">NBL</strain>
    </source>
</reference>
<evidence type="ECO:0000313" key="1">
    <source>
        <dbReference type="EMBL" id="KAK3198467.1"/>
    </source>
</evidence>
<dbReference type="EMBL" id="JANJYJ010000007">
    <property type="protein sequence ID" value="KAK3198467.1"/>
    <property type="molecule type" value="Genomic_DNA"/>
</dbReference>
<comment type="caution">
    <text evidence="1">The sequence shown here is derived from an EMBL/GenBank/DDBJ whole genome shotgun (WGS) entry which is preliminary data.</text>
</comment>
<sequence length="137" mass="16631">MDHKRDIWKRRKELRAANNNDNPASSWKKIAYLEEKLDAALDKEERYWRQRAKVEWLNKGDKNSRFFYMKASVRKARNKIRGLKDEAGNWKETDVDMEGIISNYFQKLFTSTILMRKIPSWSWTMWKILSPRIWFPS</sequence>